<keyword evidence="13 18" id="KW-0067">ATP-binding</keyword>
<dbReference type="PROSITE" id="PS00108">
    <property type="entry name" value="PROTEIN_KINASE_ST"/>
    <property type="match status" value="1"/>
</dbReference>
<dbReference type="SUPFAM" id="SSF56112">
    <property type="entry name" value="Protein kinase-like (PK-like)"/>
    <property type="match status" value="1"/>
</dbReference>
<keyword evidence="12" id="KW-0862">Zinc</keyword>
<dbReference type="InterPro" id="IPR017892">
    <property type="entry name" value="Pkinase_C"/>
</dbReference>
<keyword evidence="11 18" id="KW-0418">Kinase</keyword>
<evidence type="ECO:0000256" key="7">
    <source>
        <dbReference type="ARBA" id="ARBA00022679"/>
    </source>
</evidence>
<dbReference type="InterPro" id="IPR046349">
    <property type="entry name" value="C1-like_sf"/>
</dbReference>
<dbReference type="PROSITE" id="PS50219">
    <property type="entry name" value="CNH"/>
    <property type="match status" value="1"/>
</dbReference>
<keyword evidence="28" id="KW-1185">Reference proteome</keyword>
<evidence type="ECO:0000259" key="25">
    <source>
        <dbReference type="PROSITE" id="PS50219"/>
    </source>
</evidence>
<comment type="subcellular location">
    <subcellularLocation>
        <location evidence="1 18">Cytoplasm</location>
    </subcellularLocation>
</comment>
<comment type="function">
    <text evidence="18">Plays a role in cytokinesis. Displays serine/threonine protein kinase activity.</text>
</comment>
<evidence type="ECO:0000256" key="4">
    <source>
        <dbReference type="ARBA" id="ARBA00022490"/>
    </source>
</evidence>
<dbReference type="PROSITE" id="PS51285">
    <property type="entry name" value="AGC_KINASE_CTER"/>
    <property type="match status" value="1"/>
</dbReference>
<evidence type="ECO:0000256" key="21">
    <source>
        <dbReference type="SAM" id="MobiDB-lite"/>
    </source>
</evidence>
<dbReference type="SUPFAM" id="SSF50729">
    <property type="entry name" value="PH domain-like"/>
    <property type="match status" value="1"/>
</dbReference>
<dbReference type="PANTHER" id="PTHR22988:SF71">
    <property type="entry name" value="CITRON RHO-INTERACTING KINASE"/>
    <property type="match status" value="1"/>
</dbReference>
<evidence type="ECO:0000256" key="12">
    <source>
        <dbReference type="ARBA" id="ARBA00022833"/>
    </source>
</evidence>
<dbReference type="Gene3D" id="3.30.200.20">
    <property type="entry name" value="Phosphorylase Kinase, domain 1"/>
    <property type="match status" value="1"/>
</dbReference>
<feature type="domain" description="AGC-kinase C-terminal" evidence="26">
    <location>
        <begin position="361"/>
        <end position="431"/>
    </location>
</feature>
<evidence type="ECO:0000259" key="23">
    <source>
        <dbReference type="PROSITE" id="PS50011"/>
    </source>
</evidence>
<dbReference type="Pfam" id="PF00433">
    <property type="entry name" value="Pkinase_C"/>
    <property type="match status" value="1"/>
</dbReference>
<evidence type="ECO:0000259" key="24">
    <source>
        <dbReference type="PROSITE" id="PS50081"/>
    </source>
</evidence>
<dbReference type="EC" id="2.7.11.1" evidence="3 18"/>
<dbReference type="InterPro" id="IPR000719">
    <property type="entry name" value="Prot_kinase_dom"/>
</dbReference>
<dbReference type="Gene3D" id="1.10.510.10">
    <property type="entry name" value="Transferase(Phosphotransferase) domain 1"/>
    <property type="match status" value="1"/>
</dbReference>
<keyword evidence="14 20" id="KW-0175">Coiled coil</keyword>
<feature type="region of interest" description="Disordered" evidence="21">
    <location>
        <begin position="1315"/>
        <end position="1338"/>
    </location>
</feature>
<dbReference type="InterPro" id="IPR001180">
    <property type="entry name" value="CNH_dom"/>
</dbReference>
<dbReference type="InterPro" id="IPR017441">
    <property type="entry name" value="Protein_kinase_ATP_BS"/>
</dbReference>
<evidence type="ECO:0000256" key="14">
    <source>
        <dbReference type="ARBA" id="ARBA00023054"/>
    </source>
</evidence>
<dbReference type="SUPFAM" id="SSF57889">
    <property type="entry name" value="Cysteine-rich domain"/>
    <property type="match status" value="1"/>
</dbReference>
<feature type="region of interest" description="Disordered" evidence="21">
    <location>
        <begin position="376"/>
        <end position="401"/>
    </location>
</feature>
<evidence type="ECO:0000256" key="10">
    <source>
        <dbReference type="ARBA" id="ARBA00022771"/>
    </source>
</evidence>
<dbReference type="FunFam" id="3.30.60.20:FF:000018">
    <property type="entry name" value="Citron rho-interacting serine/threonine kinase"/>
    <property type="match status" value="1"/>
</dbReference>
<dbReference type="InterPro" id="IPR017405">
    <property type="entry name" value="Citron_Rho-interacting_kinase"/>
</dbReference>
<keyword evidence="4 18" id="KW-0963">Cytoplasm</keyword>
<dbReference type="FunFam" id="1.10.287.1490:FF:000011">
    <property type="entry name" value="citron Rho-interacting kinase isoform X3"/>
    <property type="match status" value="1"/>
</dbReference>
<dbReference type="CDD" id="cd05601">
    <property type="entry name" value="STKc_CRIK"/>
    <property type="match status" value="1"/>
</dbReference>
<evidence type="ECO:0000256" key="16">
    <source>
        <dbReference type="ARBA" id="ARBA00048679"/>
    </source>
</evidence>
<dbReference type="SMART" id="SM00036">
    <property type="entry name" value="CNH"/>
    <property type="match status" value="1"/>
</dbReference>
<feature type="coiled-coil region" evidence="20">
    <location>
        <begin position="443"/>
        <end position="587"/>
    </location>
</feature>
<feature type="domain" description="PH" evidence="22">
    <location>
        <begin position="1434"/>
        <end position="1554"/>
    </location>
</feature>
<dbReference type="SMART" id="SM00133">
    <property type="entry name" value="S_TK_X"/>
    <property type="match status" value="1"/>
</dbReference>
<dbReference type="Gene3D" id="1.10.287.1490">
    <property type="match status" value="1"/>
</dbReference>
<dbReference type="Gene3D" id="3.30.60.20">
    <property type="match status" value="1"/>
</dbReference>
<name>A0A8C2TWZ9_COTJA</name>
<dbReference type="Ensembl" id="ENSCJPT00005024875.1">
    <property type="protein sequence ID" value="ENSCJPP00005017892.1"/>
    <property type="gene ID" value="ENSCJPG00005014315.1"/>
</dbReference>
<dbReference type="PROSITE" id="PS00479">
    <property type="entry name" value="ZF_DAG_PE_1"/>
    <property type="match status" value="1"/>
</dbReference>
<dbReference type="InterPro" id="IPR037708">
    <property type="entry name" value="CRIK_dom"/>
</dbReference>
<dbReference type="PROSITE" id="PS00107">
    <property type="entry name" value="PROTEIN_KINASE_ATP"/>
    <property type="match status" value="1"/>
</dbReference>
<organism evidence="27 28">
    <name type="scientific">Coturnix japonica</name>
    <name type="common">Japanese quail</name>
    <name type="synonym">Coturnix coturnix japonica</name>
    <dbReference type="NCBI Taxonomy" id="93934"/>
    <lineage>
        <taxon>Eukaryota</taxon>
        <taxon>Metazoa</taxon>
        <taxon>Chordata</taxon>
        <taxon>Craniata</taxon>
        <taxon>Vertebrata</taxon>
        <taxon>Euteleostomi</taxon>
        <taxon>Archelosauria</taxon>
        <taxon>Archosauria</taxon>
        <taxon>Dinosauria</taxon>
        <taxon>Saurischia</taxon>
        <taxon>Theropoda</taxon>
        <taxon>Coelurosauria</taxon>
        <taxon>Aves</taxon>
        <taxon>Neognathae</taxon>
        <taxon>Galloanserae</taxon>
        <taxon>Galliformes</taxon>
        <taxon>Phasianidae</taxon>
        <taxon>Perdicinae</taxon>
        <taxon>Coturnix</taxon>
    </lineage>
</organism>
<feature type="compositionally biased region" description="Basic and acidic residues" evidence="21">
    <location>
        <begin position="1939"/>
        <end position="1994"/>
    </location>
</feature>
<dbReference type="InterPro" id="IPR002219">
    <property type="entry name" value="PKC_DAG/PE"/>
</dbReference>
<dbReference type="InterPro" id="IPR008271">
    <property type="entry name" value="Ser/Thr_kinase_AS"/>
</dbReference>
<dbReference type="PROSITE" id="PS50003">
    <property type="entry name" value="PH_DOMAIN"/>
    <property type="match status" value="1"/>
</dbReference>
<evidence type="ECO:0000256" key="1">
    <source>
        <dbReference type="ARBA" id="ARBA00004496"/>
    </source>
</evidence>
<evidence type="ECO:0000256" key="11">
    <source>
        <dbReference type="ARBA" id="ARBA00022777"/>
    </source>
</evidence>
<evidence type="ECO:0000256" key="18">
    <source>
        <dbReference type="PIRNR" id="PIRNR038145"/>
    </source>
</evidence>
<feature type="coiled-coil region" evidence="20">
    <location>
        <begin position="639"/>
        <end position="1188"/>
    </location>
</feature>
<feature type="domain" description="CNH" evidence="25">
    <location>
        <begin position="1582"/>
        <end position="1872"/>
    </location>
</feature>
<dbReference type="Gene3D" id="2.30.29.30">
    <property type="entry name" value="Pleckstrin-homology domain (PH domain)/Phosphotyrosine-binding domain (PTB)"/>
    <property type="match status" value="1"/>
</dbReference>
<keyword evidence="7 18" id="KW-0808">Transferase</keyword>
<dbReference type="InterPro" id="IPR001849">
    <property type="entry name" value="PH_domain"/>
</dbReference>
<dbReference type="GO" id="GO:0005737">
    <property type="term" value="C:cytoplasm"/>
    <property type="evidence" value="ECO:0007669"/>
    <property type="project" value="UniProtKB-SubCell"/>
</dbReference>
<evidence type="ECO:0000256" key="8">
    <source>
        <dbReference type="ARBA" id="ARBA00022723"/>
    </source>
</evidence>
<keyword evidence="9 18" id="KW-0547">Nucleotide-binding</keyword>
<evidence type="ECO:0000256" key="15">
    <source>
        <dbReference type="ARBA" id="ARBA00047899"/>
    </source>
</evidence>
<feature type="coiled-coil region" evidence="20">
    <location>
        <begin position="1249"/>
        <end position="1283"/>
    </location>
</feature>
<keyword evidence="6" id="KW-0597">Phosphoprotein</keyword>
<dbReference type="FunFam" id="2.30.29.30:FF:000081">
    <property type="entry name" value="Citron rho-interacting serine/threonine kinase"/>
    <property type="match status" value="1"/>
</dbReference>
<evidence type="ECO:0000256" key="3">
    <source>
        <dbReference type="ARBA" id="ARBA00012513"/>
    </source>
</evidence>
<dbReference type="FunFam" id="3.30.200.20:FF:000224">
    <property type="entry name" value="Citron rho-interacting serine/threonine kinase"/>
    <property type="match status" value="1"/>
</dbReference>
<dbReference type="SMART" id="SM00220">
    <property type="entry name" value="S_TKc"/>
    <property type="match status" value="1"/>
</dbReference>
<evidence type="ECO:0000256" key="9">
    <source>
        <dbReference type="ARBA" id="ARBA00022741"/>
    </source>
</evidence>
<evidence type="ECO:0000256" key="2">
    <source>
        <dbReference type="ARBA" id="ARBA00009903"/>
    </source>
</evidence>
<dbReference type="Pfam" id="PF00169">
    <property type="entry name" value="PH"/>
    <property type="match status" value="1"/>
</dbReference>
<dbReference type="PANTHER" id="PTHR22988">
    <property type="entry name" value="MYOTONIC DYSTROPHY S/T KINASE-RELATED"/>
    <property type="match status" value="1"/>
</dbReference>
<protein>
    <recommendedName>
        <fullName evidence="17 18">Citron Rho-interacting kinase</fullName>
        <ecNumber evidence="3 18">2.7.11.1</ecNumber>
    </recommendedName>
</protein>
<reference evidence="27" key="3">
    <citation type="submission" date="2025-09" db="UniProtKB">
        <authorList>
            <consortium name="Ensembl"/>
        </authorList>
    </citation>
    <scope>IDENTIFICATION</scope>
</reference>
<dbReference type="SMART" id="SM00233">
    <property type="entry name" value="PH"/>
    <property type="match status" value="1"/>
</dbReference>
<dbReference type="InterPro" id="IPR050839">
    <property type="entry name" value="Rho-assoc_Ser/Thr_Kinase"/>
</dbReference>
<accession>A0A8C2TWZ9</accession>
<feature type="region of interest" description="Disordered" evidence="21">
    <location>
        <begin position="1898"/>
        <end position="2018"/>
    </location>
</feature>
<keyword evidence="8 18" id="KW-0479">Metal-binding</keyword>
<keyword evidence="10" id="KW-0863">Zinc-finger</keyword>
<reference evidence="27" key="1">
    <citation type="submission" date="2015-11" db="EMBL/GenBank/DDBJ databases">
        <authorList>
            <consortium name="International Coturnix japonica Genome Analysis Consortium"/>
            <person name="Warren W."/>
            <person name="Burt D.W."/>
            <person name="Antin P.B."/>
            <person name="Lanford R."/>
            <person name="Gros J."/>
            <person name="Wilson R.K."/>
        </authorList>
    </citation>
    <scope>NUCLEOTIDE SEQUENCE [LARGE SCALE GENOMIC DNA]</scope>
</reference>
<dbReference type="Pfam" id="PF00780">
    <property type="entry name" value="CNH"/>
    <property type="match status" value="1"/>
</dbReference>
<comment type="similarity">
    <text evidence="2 18">Belongs to the protein kinase superfamily. AGC Ser/Thr protein kinase family.</text>
</comment>
<dbReference type="PROSITE" id="PS50011">
    <property type="entry name" value="PROTEIN_KINASE_DOM"/>
    <property type="match status" value="1"/>
</dbReference>
<comment type="catalytic activity">
    <reaction evidence="16 18">
        <text>L-seryl-[protein] + ATP = O-phospho-L-seryl-[protein] + ADP + H(+)</text>
        <dbReference type="Rhea" id="RHEA:17989"/>
        <dbReference type="Rhea" id="RHEA-COMP:9863"/>
        <dbReference type="Rhea" id="RHEA-COMP:11604"/>
        <dbReference type="ChEBI" id="CHEBI:15378"/>
        <dbReference type="ChEBI" id="CHEBI:29999"/>
        <dbReference type="ChEBI" id="CHEBI:30616"/>
        <dbReference type="ChEBI" id="CHEBI:83421"/>
        <dbReference type="ChEBI" id="CHEBI:456216"/>
        <dbReference type="EC" id="2.7.11.1"/>
    </reaction>
</comment>
<feature type="domain" description="Phorbol-ester/DAG-type" evidence="24">
    <location>
        <begin position="1353"/>
        <end position="1402"/>
    </location>
</feature>
<evidence type="ECO:0000256" key="20">
    <source>
        <dbReference type="SAM" id="Coils"/>
    </source>
</evidence>
<dbReference type="CDD" id="cd20814">
    <property type="entry name" value="CRIK"/>
    <property type="match status" value="1"/>
</dbReference>
<dbReference type="PIRSF" id="PIRSF038145">
    <property type="entry name" value="Citron_Rho-interacting_kinase"/>
    <property type="match status" value="1"/>
</dbReference>
<dbReference type="InterPro" id="IPR000961">
    <property type="entry name" value="AGC-kinase_C"/>
</dbReference>
<dbReference type="GO" id="GO:0005524">
    <property type="term" value="F:ATP binding"/>
    <property type="evidence" value="ECO:0007669"/>
    <property type="project" value="UniProtKB-UniRule"/>
</dbReference>
<dbReference type="GO" id="GO:0004674">
    <property type="term" value="F:protein serine/threonine kinase activity"/>
    <property type="evidence" value="ECO:0007669"/>
    <property type="project" value="UniProtKB-KW"/>
</dbReference>
<proteinExistence type="inferred from homology"/>
<dbReference type="Pfam" id="PF00069">
    <property type="entry name" value="Pkinase"/>
    <property type="match status" value="1"/>
</dbReference>
<evidence type="ECO:0000313" key="27">
    <source>
        <dbReference type="Ensembl" id="ENSCJPP00005017892.1"/>
    </source>
</evidence>
<reference evidence="27" key="2">
    <citation type="submission" date="2025-08" db="UniProtKB">
        <authorList>
            <consortium name="Ensembl"/>
        </authorList>
    </citation>
    <scope>IDENTIFICATION</scope>
</reference>
<comment type="catalytic activity">
    <reaction evidence="15 18">
        <text>L-threonyl-[protein] + ATP = O-phospho-L-threonyl-[protein] + ADP + H(+)</text>
        <dbReference type="Rhea" id="RHEA:46608"/>
        <dbReference type="Rhea" id="RHEA-COMP:11060"/>
        <dbReference type="Rhea" id="RHEA-COMP:11605"/>
        <dbReference type="ChEBI" id="CHEBI:15378"/>
        <dbReference type="ChEBI" id="CHEBI:30013"/>
        <dbReference type="ChEBI" id="CHEBI:30616"/>
        <dbReference type="ChEBI" id="CHEBI:61977"/>
        <dbReference type="ChEBI" id="CHEBI:456216"/>
        <dbReference type="EC" id="2.7.11.1"/>
    </reaction>
</comment>
<feature type="binding site" evidence="19">
    <location>
        <position position="126"/>
    </location>
    <ligand>
        <name>ATP</name>
        <dbReference type="ChEBI" id="CHEBI:30616"/>
    </ligand>
</feature>
<dbReference type="GO" id="GO:0008270">
    <property type="term" value="F:zinc ion binding"/>
    <property type="evidence" value="ECO:0007669"/>
    <property type="project" value="UniProtKB-KW"/>
</dbReference>
<evidence type="ECO:0000313" key="28">
    <source>
        <dbReference type="Proteomes" id="UP000694412"/>
    </source>
</evidence>
<dbReference type="InterPro" id="IPR011993">
    <property type="entry name" value="PH-like_dom_sf"/>
</dbReference>
<dbReference type="FunFam" id="1.10.510.10:FF:000234">
    <property type="entry name" value="Citron rho-interacting serine/threonine kinase"/>
    <property type="match status" value="1"/>
</dbReference>
<gene>
    <name evidence="27" type="primary">CIT</name>
</gene>
<sequence>MLKFKHSVRSTADTGPVEPIASRASRLNLLFQGKPLFVTQQQMSPLSREGILDSLFALFEECRNPALMKIKHVGNFVKKYAETIAELRELQPSVKDFDVKSVVGCGHFADVKVVREKVTGDVYAMKVMSKESLLAQEHVSFFEEERSILSQSTSPWIPQLQYAFQDKKNLYLVMEYQPGGDLLSLLNRYEDQLDESMVQFYLAELVLAIHSVHQMGYVHRDIKPENVLIDRTGHIKLVDFGSAAKMTVNKMVNAKLPVGTPDYMAPEMLTALSGDGKASYGPECDWWSLGVIAYEMIYGRSPFTEGTSAKTFNNIMNFQRYLKFPEDVKVSSEFLDLIQSLLCGQKERLGYEGLCCHPFFSKIDWNNIRNSPPPFVPTLKSDDDTSNFDEPEKNSGVLSSTRQLNPAGFSGEDLPFIGFSFIKALGTLRSESVLSSVDSPAKVSSMEKKLLLKSKELQDAQDKCHKMEQEMTRLHRRVSEVEAVLSQKEVELKASETQRSLLEQDLATYITECSSLKRSLEQARMEVSQEDDKALQLLHDIREQSRKLQEIKEQEYQAQVEEMRLMMNQLEEDLISARRRSDLYESELRESRMAAEEFKRKATECHNKLQKRAISWFWFSHPFFIPPHLSELQEKLTKAVKASSEATELLQNIRQAKERAEKELEKLQNREDSNESMKKKLLEAEELEEKHREAQISAQHLELQLKQKEQFYEEKLKVLENQMKKDLADKEALENMLRRHEEEAREKCKVLAEQKAMINAMDSKIRSLEQRIVELSEANKLAANSSLFTQRNMKAQEEMISELRQQKFYLETQAGKLEAQNRKLEEQLEKMSHQDHTDKNRLLELETRLREVGLEHEEQKLELKRQLTELQLTLQERESQITGLQAARTALENQLREAKTELEETTAEAEEEIQALTAHRDEIQRKFEALRNSCTVITDLEEQLNQLSEDNAELNNQNFFLSKQLDEASGANDEVVQLRSEVDHLRREITEREMQLTSQKQTMEALKTTCTMLEEQVMDLEALNDELLEKERQWEAWRNVLGDEKSQFECRVRELQRMLDTEKQSRVRADQRITESRQVVELAVKEHKAEILALQQALKEQKLKAESLSDKLNDLEKKHAMLEMNARSLQQKLETERELKQRLLEEQAKLQQQMDLQKNHIFRLTQGLQEALDRADLLKTERSDLEYQLENIQVLYSHEKVKMEGTISQQTKLIDFLQAKMDQPAKKKKGLFSRRKEDPSLPTQVPLQYNELKVALEKEKARSAELEEALQKTRIELRSAREEAAHRKISDHPHPSTPATARQQIIMSAIVRSPEHQPTPISLLAPPSSRRKETSTPEEYSRRLKERMHHNIPHRFNVGLNMRATKCAVCLDTVHFGRQASKCLECQVMCHPKCSTCLPATCGLPAEYATHFSEAFCRDKMNSPGLQLKEPSSSLRLEGWMKVPRNNKRGQQGWDRKYIVLEGTKVLIYDAEAREAGQRPLEEFELCLPDGDVTVHGAVGATELTNTAKTDVPYILKLESHPHTTCWPGRTLYLLAPSFPDKQRWVSALESIVAGGRVSREKAEADAKLLGNSLLKLEGEDRLDINCTMPFSDQVVLVGAEEGLYALNVLKNSLTHIPGVGAVFQIHLIKDLEKLLMIAGEERALCLVDVKKVKQSLAQSHLPAQPDISPNVFEAVKGCHLFAAGKVENGLCICAAMPNKVVVLRYNESLSKFCIRKEIETSEPCSCIHLTSYSIIIGTNKFYEIEMKQYTLEEFLDKNDHTLASAVFAASTNSFPVSIIQVNPTGQREEYLLCFHEFGVFVDSYGRRSRTDDLKWNRLPLAFAYREPYLFVTHFNSLEVIEIQARASLGTPARAHLEIPNPRYLGPAISSGAIYLASSYQDKLRVICCKGNLVKETNNEHHRGSSATRSSPNKRGPPTYNEHITKRVASSPGPPEGPSHPREPSTPHRYREGRTELRRDKSPGRPLEREKSPGRLLSTRRERSPGRLFDESSRGRMPVSGARTPLAQVNKVWDQSSV</sequence>
<feature type="domain" description="Protein kinase" evidence="23">
    <location>
        <begin position="97"/>
        <end position="360"/>
    </location>
</feature>
<evidence type="ECO:0000256" key="19">
    <source>
        <dbReference type="PROSITE-ProRule" id="PRU10141"/>
    </source>
</evidence>
<dbReference type="GO" id="GO:0000281">
    <property type="term" value="P:mitotic cytokinesis"/>
    <property type="evidence" value="ECO:0007669"/>
    <property type="project" value="UniProtKB-UniRule"/>
</dbReference>
<evidence type="ECO:0000256" key="17">
    <source>
        <dbReference type="ARBA" id="ARBA00071964"/>
    </source>
</evidence>
<dbReference type="SMART" id="SM00109">
    <property type="entry name" value="C1"/>
    <property type="match status" value="1"/>
</dbReference>
<evidence type="ECO:0000256" key="6">
    <source>
        <dbReference type="ARBA" id="ARBA00022553"/>
    </source>
</evidence>
<keyword evidence="5 18" id="KW-0723">Serine/threonine-protein kinase</keyword>
<dbReference type="GeneTree" id="ENSGT01030000234517"/>
<dbReference type="PROSITE" id="PS50081">
    <property type="entry name" value="ZF_DAG_PE_2"/>
    <property type="match status" value="1"/>
</dbReference>
<evidence type="ECO:0000256" key="5">
    <source>
        <dbReference type="ARBA" id="ARBA00022527"/>
    </source>
</evidence>
<dbReference type="Gene3D" id="1.20.5.340">
    <property type="match status" value="1"/>
</dbReference>
<evidence type="ECO:0000259" key="22">
    <source>
        <dbReference type="PROSITE" id="PS50003"/>
    </source>
</evidence>
<evidence type="ECO:0000256" key="13">
    <source>
        <dbReference type="ARBA" id="ARBA00022840"/>
    </source>
</evidence>
<dbReference type="Proteomes" id="UP000694412">
    <property type="component" value="Chromosome 15"/>
</dbReference>
<evidence type="ECO:0000259" key="26">
    <source>
        <dbReference type="PROSITE" id="PS51285"/>
    </source>
</evidence>
<dbReference type="InterPro" id="IPR011009">
    <property type="entry name" value="Kinase-like_dom_sf"/>
</dbReference>